<evidence type="ECO:0000256" key="1">
    <source>
        <dbReference type="SAM" id="Coils"/>
    </source>
</evidence>
<dbReference type="Proteomes" id="UP001220940">
    <property type="component" value="Unassembled WGS sequence"/>
</dbReference>
<evidence type="ECO:0000313" key="3">
    <source>
        <dbReference type="EMBL" id="MDC4183386.1"/>
    </source>
</evidence>
<feature type="coiled-coil region" evidence="1">
    <location>
        <begin position="45"/>
        <end position="72"/>
    </location>
</feature>
<evidence type="ECO:0000313" key="2">
    <source>
        <dbReference type="EMBL" id="MDC4182012.1"/>
    </source>
</evidence>
<dbReference type="EMBL" id="JAJHZP010000013">
    <property type="protein sequence ID" value="MDC4183386.1"/>
    <property type="molecule type" value="Genomic_DNA"/>
</dbReference>
<proteinExistence type="predicted"/>
<comment type="caution">
    <text evidence="3">The sequence shown here is derived from an EMBL/GenBank/DDBJ whole genome shotgun (WGS) entry which is preliminary data.</text>
</comment>
<sequence>MNDKKKIITSTDIEKLGLKYNDAGEYNPEEIDKLLDIVVETLKFYEREYKRYQSLDKQCAELNSQVKTLKDVIGEKEVIIKEMNENGYDRVTFMNKTNLMDNNIKNLSLAISQIKQIDNTIAQMNKDIRLIKQILSK</sequence>
<keyword evidence="1" id="KW-0175">Coiled coil</keyword>
<dbReference type="Proteomes" id="UP001216384">
    <property type="component" value="Unassembled WGS sequence"/>
</dbReference>
<organism evidence="3 4">
    <name type="scientific">Mycoplasma bradburyae</name>
    <dbReference type="NCBI Taxonomy" id="2963128"/>
    <lineage>
        <taxon>Bacteria</taxon>
        <taxon>Bacillati</taxon>
        <taxon>Mycoplasmatota</taxon>
        <taxon>Mollicutes</taxon>
        <taxon>Mycoplasmataceae</taxon>
        <taxon>Mycoplasma</taxon>
    </lineage>
</organism>
<accession>A0AAW6HRG5</accession>
<keyword evidence="5" id="KW-1185">Reference proteome</keyword>
<protein>
    <submittedName>
        <fullName evidence="3">Uncharacterized protein</fullName>
    </submittedName>
</protein>
<dbReference type="RefSeq" id="WP_255034977.1">
    <property type="nucleotide sequence ID" value="NZ_CP101414.1"/>
</dbReference>
<evidence type="ECO:0000313" key="5">
    <source>
        <dbReference type="Proteomes" id="UP001220940"/>
    </source>
</evidence>
<dbReference type="AlphaFoldDB" id="A0AAW6HRG5"/>
<reference evidence="3 5" key="1">
    <citation type="submission" date="2021-11" db="EMBL/GenBank/DDBJ databases">
        <title>Description of Mycoplasma bradburyaesp. nov.from sea birds: a tribute to a great mycoplasmologist.</title>
        <authorList>
            <person name="Ramirez A.S."/>
            <person name="Poveda C."/>
            <person name="Suarez-Perez A."/>
            <person name="Rosales R.S."/>
            <person name="Dijkman R."/>
            <person name="Feberwee A."/>
            <person name="Spergser J."/>
            <person name="Szostak M.P."/>
            <person name="Ressel L."/>
            <person name="Calabuig P."/>
            <person name="Catania S."/>
            <person name="Gobbo F."/>
            <person name="Timofte D."/>
            <person name="Poveda J.B."/>
        </authorList>
    </citation>
    <scope>NUCLEOTIDE SEQUENCE</scope>
    <source>
        <strain evidence="2 5">T158</strain>
        <strain evidence="3">T264</strain>
    </source>
</reference>
<dbReference type="EMBL" id="JAJHZM010000011">
    <property type="protein sequence ID" value="MDC4182012.1"/>
    <property type="molecule type" value="Genomic_DNA"/>
</dbReference>
<gene>
    <name evidence="2" type="ORF">LNO68_02290</name>
    <name evidence="3" type="ORF">LNO71_01860</name>
</gene>
<name>A0AAW6HRG5_9MOLU</name>
<evidence type="ECO:0000313" key="4">
    <source>
        <dbReference type="Proteomes" id="UP001216384"/>
    </source>
</evidence>